<dbReference type="Pfam" id="PF01541">
    <property type="entry name" value="GIY-YIG"/>
    <property type="match status" value="1"/>
</dbReference>
<organism evidence="3 4">
    <name type="scientific">Pelotomaculum propionicicum</name>
    <dbReference type="NCBI Taxonomy" id="258475"/>
    <lineage>
        <taxon>Bacteria</taxon>
        <taxon>Bacillati</taxon>
        <taxon>Bacillota</taxon>
        <taxon>Clostridia</taxon>
        <taxon>Eubacteriales</taxon>
        <taxon>Desulfotomaculaceae</taxon>
        <taxon>Pelotomaculum</taxon>
    </lineage>
</organism>
<dbReference type="SUPFAM" id="SSF82771">
    <property type="entry name" value="GIY-YIG endonuclease"/>
    <property type="match status" value="1"/>
</dbReference>
<dbReference type="InterPro" id="IPR000305">
    <property type="entry name" value="GIY-YIG_endonuc"/>
</dbReference>
<comment type="caution">
    <text evidence="3">The sequence shown here is derived from an EMBL/GenBank/DDBJ whole genome shotgun (WGS) entry which is preliminary data.</text>
</comment>
<dbReference type="Proteomes" id="UP000297597">
    <property type="component" value="Unassembled WGS sequence"/>
</dbReference>
<protein>
    <recommendedName>
        <fullName evidence="2">GIY-YIG domain-containing protein</fullName>
    </recommendedName>
</protein>
<dbReference type="PROSITE" id="PS50164">
    <property type="entry name" value="GIY_YIG"/>
    <property type="match status" value="1"/>
</dbReference>
<dbReference type="InterPro" id="IPR050190">
    <property type="entry name" value="UPF0213_domain"/>
</dbReference>
<feature type="domain" description="GIY-YIG" evidence="2">
    <location>
        <begin position="13"/>
        <end position="90"/>
    </location>
</feature>
<sequence>MNIIQNIPQGENGKWYVYIILCNNGSLYKGFTDDLERRYYQHLTGAGAKYTKQHKPIGLVYFEEYDKKEDAAAREKYFKSGTGREWLKNKLVGDIQ</sequence>
<dbReference type="Gene3D" id="3.40.1440.10">
    <property type="entry name" value="GIY-YIG endonuclease"/>
    <property type="match status" value="1"/>
</dbReference>
<dbReference type="CDD" id="cd10456">
    <property type="entry name" value="GIY-YIG_UPF0213"/>
    <property type="match status" value="1"/>
</dbReference>
<dbReference type="InterPro" id="IPR035901">
    <property type="entry name" value="GIY-YIG_endonuc_sf"/>
</dbReference>
<comment type="similarity">
    <text evidence="1">Belongs to the UPF0213 family.</text>
</comment>
<name>A0A4Y7RUK8_9FIRM</name>
<dbReference type="PANTHER" id="PTHR34477">
    <property type="entry name" value="UPF0213 PROTEIN YHBQ"/>
    <property type="match status" value="1"/>
</dbReference>
<evidence type="ECO:0000313" key="3">
    <source>
        <dbReference type="EMBL" id="TEB12436.1"/>
    </source>
</evidence>
<dbReference type="SMART" id="SM00465">
    <property type="entry name" value="GIYc"/>
    <property type="match status" value="1"/>
</dbReference>
<dbReference type="EMBL" id="QFFZ01000007">
    <property type="protein sequence ID" value="TEB12436.1"/>
    <property type="molecule type" value="Genomic_DNA"/>
</dbReference>
<evidence type="ECO:0000259" key="2">
    <source>
        <dbReference type="PROSITE" id="PS50164"/>
    </source>
</evidence>
<proteinExistence type="inferred from homology"/>
<dbReference type="RefSeq" id="WP_134212927.1">
    <property type="nucleotide sequence ID" value="NZ_QFFZ01000007.1"/>
</dbReference>
<dbReference type="AlphaFoldDB" id="A0A4Y7RUK8"/>
<evidence type="ECO:0000256" key="1">
    <source>
        <dbReference type="ARBA" id="ARBA00007435"/>
    </source>
</evidence>
<dbReference type="PANTHER" id="PTHR34477:SF1">
    <property type="entry name" value="UPF0213 PROTEIN YHBQ"/>
    <property type="match status" value="1"/>
</dbReference>
<keyword evidence="4" id="KW-1185">Reference proteome</keyword>
<gene>
    <name evidence="3" type="ORF">Pmgp_01053</name>
</gene>
<reference evidence="3 4" key="1">
    <citation type="journal article" date="2018" name="Environ. Microbiol.">
        <title>Novel energy conservation strategies and behaviour of Pelotomaculum schinkii driving syntrophic propionate catabolism.</title>
        <authorList>
            <person name="Hidalgo-Ahumada C.A.P."/>
            <person name="Nobu M.K."/>
            <person name="Narihiro T."/>
            <person name="Tamaki H."/>
            <person name="Liu W.T."/>
            <person name="Kamagata Y."/>
            <person name="Stams A.J.M."/>
            <person name="Imachi H."/>
            <person name="Sousa D.Z."/>
        </authorList>
    </citation>
    <scope>NUCLEOTIDE SEQUENCE [LARGE SCALE GENOMIC DNA]</scope>
    <source>
        <strain evidence="3 4">MGP</strain>
    </source>
</reference>
<accession>A0A4Y7RUK8</accession>
<dbReference type="OrthoDB" id="9807770at2"/>
<evidence type="ECO:0000313" key="4">
    <source>
        <dbReference type="Proteomes" id="UP000297597"/>
    </source>
</evidence>